<reference evidence="6 7" key="1">
    <citation type="submission" date="2019-09" db="EMBL/GenBank/DDBJ databases">
        <title>Draft genome sequence of the Ebosin-producing strain Streptomyces sp. 139.</title>
        <authorList>
            <person name="Ai L."/>
            <person name="Geng M."/>
            <person name="Ma M."/>
            <person name="Bai L."/>
        </authorList>
    </citation>
    <scope>NUCLEOTIDE SEQUENCE [LARGE SCALE GENOMIC DNA]</scope>
    <source>
        <strain evidence="6 7">139</strain>
        <plasmid evidence="6 7">unnamed1</plasmid>
    </source>
</reference>
<evidence type="ECO:0000256" key="1">
    <source>
        <dbReference type="ARBA" id="ARBA00009986"/>
    </source>
</evidence>
<evidence type="ECO:0000313" key="7">
    <source>
        <dbReference type="Proteomes" id="UP000324308"/>
    </source>
</evidence>
<keyword evidence="2 4" id="KW-0560">Oxidoreductase</keyword>
<dbReference type="CDD" id="cd07138">
    <property type="entry name" value="ALDH_CddD_SSP0762"/>
    <property type="match status" value="1"/>
</dbReference>
<organism evidence="6 7">
    <name type="scientific">Streptomyces tendae</name>
    <dbReference type="NCBI Taxonomy" id="1932"/>
    <lineage>
        <taxon>Bacteria</taxon>
        <taxon>Bacillati</taxon>
        <taxon>Actinomycetota</taxon>
        <taxon>Actinomycetes</taxon>
        <taxon>Kitasatosporales</taxon>
        <taxon>Streptomycetaceae</taxon>
        <taxon>Streptomyces</taxon>
    </lineage>
</organism>
<dbReference type="InterPro" id="IPR016162">
    <property type="entry name" value="Ald_DH_N"/>
</dbReference>
<accession>A0ABX6A3C6</accession>
<evidence type="ECO:0000256" key="2">
    <source>
        <dbReference type="ARBA" id="ARBA00023002"/>
    </source>
</evidence>
<evidence type="ECO:0000256" key="4">
    <source>
        <dbReference type="RuleBase" id="RU003345"/>
    </source>
</evidence>
<dbReference type="Gene3D" id="3.40.309.10">
    <property type="entry name" value="Aldehyde Dehydrogenase, Chain A, domain 2"/>
    <property type="match status" value="1"/>
</dbReference>
<dbReference type="Proteomes" id="UP000324308">
    <property type="component" value="Plasmid unnamed1"/>
</dbReference>
<dbReference type="InterPro" id="IPR016161">
    <property type="entry name" value="Ald_DH/histidinol_DH"/>
</dbReference>
<proteinExistence type="inferred from homology"/>
<dbReference type="SUPFAM" id="SSF53720">
    <property type="entry name" value="ALDH-like"/>
    <property type="match status" value="1"/>
</dbReference>
<name>A0ABX6A3C6_STRTE</name>
<keyword evidence="7" id="KW-1185">Reference proteome</keyword>
<dbReference type="EMBL" id="CP043960">
    <property type="protein sequence ID" value="QER90366.1"/>
    <property type="molecule type" value="Genomic_DNA"/>
</dbReference>
<keyword evidence="6" id="KW-0614">Plasmid</keyword>
<evidence type="ECO:0000256" key="3">
    <source>
        <dbReference type="PROSITE-ProRule" id="PRU10007"/>
    </source>
</evidence>
<evidence type="ECO:0000259" key="5">
    <source>
        <dbReference type="Pfam" id="PF00171"/>
    </source>
</evidence>
<comment type="similarity">
    <text evidence="1 4">Belongs to the aldehyde dehydrogenase family.</text>
</comment>
<geneLocation type="plasmid" evidence="6 7">
    <name>unnamed1</name>
</geneLocation>
<feature type="active site" evidence="3">
    <location>
        <position position="257"/>
    </location>
</feature>
<dbReference type="PROSITE" id="PS00687">
    <property type="entry name" value="ALDEHYDE_DEHYDR_GLU"/>
    <property type="match status" value="1"/>
</dbReference>
<evidence type="ECO:0000313" key="6">
    <source>
        <dbReference type="EMBL" id="QER90366.1"/>
    </source>
</evidence>
<dbReference type="Pfam" id="PF00171">
    <property type="entry name" value="Aldedh"/>
    <property type="match status" value="1"/>
</dbReference>
<dbReference type="PANTHER" id="PTHR42804">
    <property type="entry name" value="ALDEHYDE DEHYDROGENASE"/>
    <property type="match status" value="1"/>
</dbReference>
<dbReference type="InterPro" id="IPR015590">
    <property type="entry name" value="Aldehyde_DH_dom"/>
</dbReference>
<sequence>MSPTASGNSSAQTHLPVPAHWIDGHSVPVEGHGLAVVNPATGEVIASVPEGTAEDVDRAVDAAAAAFADWSTTDLAHRIALMRRVAEGLQTRQEELAAVITAEIGAPISFSRLAHAGFPAEAIAAAITVAEEYVWSEEVGNSTIVREPIGVVGAITPWNFPLQQVVNKVVPALLAGNTVVLKPSEVSPLSAQIFAEVTAQAGVPAGVFNLVHGTGAVVGEAIARHSGIAMVSFTGSTMAGKRVAAVAADTVKRVSLELGGKAALVVLPEADLDEAVSQGLANAWVNGGQACGAWTRMLVPAEAHDRVVEKLREAAAAYTTGDPTREETDLGPLASEAQRRRVNEYIEKGIADGATLVVGGPDRPEGLETGAYVKPTIFADVDPDSTIAREEIFGPVLTVIPYTGDDQAVAITNDTVYGLSAAIAGDGDHALALARQIRAGQVIINGGQYNFMAPWGGYKQSGNGRENGRAGFEEYLETKAISV</sequence>
<dbReference type="PANTHER" id="PTHR42804:SF1">
    <property type="entry name" value="ALDEHYDE DEHYDROGENASE-RELATED"/>
    <property type="match status" value="1"/>
</dbReference>
<gene>
    <name evidence="6" type="ORF">F3L20_32185</name>
</gene>
<dbReference type="RefSeq" id="WP_150157642.1">
    <property type="nucleotide sequence ID" value="NZ_CP043960.1"/>
</dbReference>
<dbReference type="Gene3D" id="3.40.605.10">
    <property type="entry name" value="Aldehyde Dehydrogenase, Chain A, domain 1"/>
    <property type="match status" value="1"/>
</dbReference>
<dbReference type="InterPro" id="IPR016163">
    <property type="entry name" value="Ald_DH_C"/>
</dbReference>
<feature type="domain" description="Aldehyde dehydrogenase" evidence="5">
    <location>
        <begin position="34"/>
        <end position="481"/>
    </location>
</feature>
<dbReference type="InterPro" id="IPR029510">
    <property type="entry name" value="Ald_DH_CS_GLU"/>
</dbReference>
<protein>
    <submittedName>
        <fullName evidence="6">Aldehyde dehydrogenase family protein</fullName>
    </submittedName>
</protein>